<dbReference type="GO" id="GO:0003994">
    <property type="term" value="F:aconitate hydratase activity"/>
    <property type="evidence" value="ECO:0007669"/>
    <property type="project" value="UniProtKB-EC"/>
</dbReference>
<dbReference type="InterPro" id="IPR018136">
    <property type="entry name" value="Aconitase_4Fe-4S_BS"/>
</dbReference>
<dbReference type="PANTHER" id="PTHR43160">
    <property type="entry name" value="ACONITATE HYDRATASE B"/>
    <property type="match status" value="1"/>
</dbReference>
<dbReference type="EC" id="4.2.1.3" evidence="4"/>
<accession>A0ABS3L8T7</accession>
<dbReference type="NCBIfam" id="TIGR01342">
    <property type="entry name" value="acon_putative"/>
    <property type="match status" value="1"/>
</dbReference>
<dbReference type="Gene3D" id="3.30.499.10">
    <property type="entry name" value="Aconitase, domain 3"/>
    <property type="match status" value="2"/>
</dbReference>
<name>A0ABS3L8T7_9ENTE</name>
<evidence type="ECO:0000256" key="6">
    <source>
        <dbReference type="ARBA" id="ARBA00023004"/>
    </source>
</evidence>
<proteinExistence type="inferred from homology"/>
<dbReference type="InterPro" id="IPR001030">
    <property type="entry name" value="Acoase/IPM_deHydtase_lsu_aba"/>
</dbReference>
<dbReference type="SUPFAM" id="SSF52016">
    <property type="entry name" value="LeuD/IlvD-like"/>
    <property type="match status" value="1"/>
</dbReference>
<feature type="domain" description="Aconitase/3-isopropylmalate dehydratase large subunit alpha/beta/alpha" evidence="9">
    <location>
        <begin position="29"/>
        <end position="283"/>
    </location>
</feature>
<dbReference type="NCBIfam" id="NF005558">
    <property type="entry name" value="PRK07229.1"/>
    <property type="match status" value="1"/>
</dbReference>
<dbReference type="Gene3D" id="3.20.19.10">
    <property type="entry name" value="Aconitase, domain 4"/>
    <property type="match status" value="1"/>
</dbReference>
<keyword evidence="7" id="KW-0411">Iron-sulfur</keyword>
<evidence type="ECO:0000256" key="3">
    <source>
        <dbReference type="ARBA" id="ARBA00011245"/>
    </source>
</evidence>
<dbReference type="InterPro" id="IPR036008">
    <property type="entry name" value="Aconitase_4Fe-4S_dom"/>
</dbReference>
<comment type="catalytic activity">
    <reaction evidence="8">
        <text>citrate = D-threo-isocitrate</text>
        <dbReference type="Rhea" id="RHEA:10336"/>
        <dbReference type="ChEBI" id="CHEBI:15562"/>
        <dbReference type="ChEBI" id="CHEBI:16947"/>
        <dbReference type="EC" id="4.2.1.3"/>
    </reaction>
</comment>
<evidence type="ECO:0000256" key="4">
    <source>
        <dbReference type="ARBA" id="ARBA00012926"/>
    </source>
</evidence>
<keyword evidence="5" id="KW-0479">Metal-binding</keyword>
<dbReference type="InterPro" id="IPR015931">
    <property type="entry name" value="Acnase/IPM_dHydase_lsu_aba_1/3"/>
</dbReference>
<dbReference type="Proteomes" id="UP000664601">
    <property type="component" value="Unassembled WGS sequence"/>
</dbReference>
<dbReference type="InterPro" id="IPR006250">
    <property type="entry name" value="Aconitase_put"/>
</dbReference>
<sequence>MGKTITEKLLAESLVEGELIRGSRIGIKAHQTLGHDLNAVMTFLALESLGIDQVKTEVSVQYIDHNMLQADYKNADDHRFLREMTAKLGVICARPGSGICHQLHLEHFGIPGKTLIGGDSHTTAQGALAMFSVGVGGFDAAMAMAGEPLYITMPKIVNVRLTGQLQPQVSAKNIIFEVLRRLSVRGAVGKVLEYTGPGVDSLTVAERSTIANMGTETGATTSVFPSDQETRKWLRAYGREQDWQEISADADAVYDEQLEIDLTSLVPLIALPGSPDNVVPVTEVEGTKIDQVMLGSCTNTALNDILSIANILKGKEICGSVDVGLYPSTRTVIRESIKRGAYDDILATGVRFFEPSCGGCNGCGYAPQSKGVSIRTTPRNFHGRSGTKDDQVYLSGPEIAAASAITGVITDPRRLNVPEFTYELPEKFIEPGNLFYPNEKYAGPIHYGPNINPIPTFSEMPEQFTQKVLLKLPDNVTTDQICPAGALYLPIRSNIPKIAQHSFMLVDPEFPQRSKKEQGGILIAGENYGQGSSREQAAIIPRYLGISTVIAKGFARLHLANMVNWGLLPLQFLKEEDYQTLEPEDVLNIQTEDIQVDAPFKILNQTKGYSFLVNTPISKEELAVVRCGGRINELKQRIT</sequence>
<dbReference type="Pfam" id="PF00694">
    <property type="entry name" value="Aconitase_C"/>
    <property type="match status" value="1"/>
</dbReference>
<keyword evidence="6" id="KW-0408">Iron</keyword>
<dbReference type="RefSeq" id="WP_207672966.1">
    <property type="nucleotide sequence ID" value="NZ_JAFREM010000012.1"/>
</dbReference>
<evidence type="ECO:0000259" key="9">
    <source>
        <dbReference type="Pfam" id="PF00330"/>
    </source>
</evidence>
<evidence type="ECO:0000313" key="12">
    <source>
        <dbReference type="Proteomes" id="UP000664601"/>
    </source>
</evidence>
<dbReference type="SUPFAM" id="SSF53732">
    <property type="entry name" value="Aconitase iron-sulfur domain"/>
    <property type="match status" value="1"/>
</dbReference>
<dbReference type="EMBL" id="JAFREM010000012">
    <property type="protein sequence ID" value="MBO1306036.1"/>
    <property type="molecule type" value="Genomic_DNA"/>
</dbReference>
<dbReference type="InterPro" id="IPR050926">
    <property type="entry name" value="Aconitase/IPM_isomerase"/>
</dbReference>
<evidence type="ECO:0000256" key="7">
    <source>
        <dbReference type="ARBA" id="ARBA00023014"/>
    </source>
</evidence>
<organism evidence="11 12">
    <name type="scientific">Candidatus Enterococcus moelleringii</name>
    <dbReference type="NCBI Taxonomy" id="2815325"/>
    <lineage>
        <taxon>Bacteria</taxon>
        <taxon>Bacillati</taxon>
        <taxon>Bacillota</taxon>
        <taxon>Bacilli</taxon>
        <taxon>Lactobacillales</taxon>
        <taxon>Enterococcaceae</taxon>
        <taxon>Enterococcus</taxon>
    </lineage>
</organism>
<dbReference type="InterPro" id="IPR015928">
    <property type="entry name" value="Aconitase/3IPM_dehydase_swvl"/>
</dbReference>
<gene>
    <name evidence="11" type="ORF">JZO70_07680</name>
</gene>
<evidence type="ECO:0000256" key="5">
    <source>
        <dbReference type="ARBA" id="ARBA00022723"/>
    </source>
</evidence>
<dbReference type="PRINTS" id="PR00415">
    <property type="entry name" value="ACONITASE"/>
</dbReference>
<evidence type="ECO:0000313" key="11">
    <source>
        <dbReference type="EMBL" id="MBO1306036.1"/>
    </source>
</evidence>
<dbReference type="PROSITE" id="PS00450">
    <property type="entry name" value="ACONITASE_1"/>
    <property type="match status" value="1"/>
</dbReference>
<evidence type="ECO:0000256" key="1">
    <source>
        <dbReference type="ARBA" id="ARBA00001966"/>
    </source>
</evidence>
<evidence type="ECO:0000256" key="8">
    <source>
        <dbReference type="ARBA" id="ARBA00023501"/>
    </source>
</evidence>
<dbReference type="InterPro" id="IPR000573">
    <property type="entry name" value="AconitaseA/IPMdHydase_ssu_swvl"/>
</dbReference>
<dbReference type="Pfam" id="PF00330">
    <property type="entry name" value="Aconitase"/>
    <property type="match status" value="1"/>
</dbReference>
<feature type="domain" description="Aconitase A/isopropylmalate dehydratase small subunit swivel" evidence="10">
    <location>
        <begin position="513"/>
        <end position="574"/>
    </location>
</feature>
<keyword evidence="12" id="KW-1185">Reference proteome</keyword>
<dbReference type="PANTHER" id="PTHR43160:SF3">
    <property type="entry name" value="ACONITATE HYDRATASE, MITOCHONDRIAL"/>
    <property type="match status" value="1"/>
</dbReference>
<reference evidence="11 12" key="1">
    <citation type="submission" date="2021-03" db="EMBL/GenBank/DDBJ databases">
        <title>Enterococcal diversity collection.</title>
        <authorList>
            <person name="Gilmore M.S."/>
            <person name="Schwartzman J."/>
            <person name="Van Tyne D."/>
            <person name="Martin M."/>
            <person name="Earl A.M."/>
            <person name="Manson A.L."/>
            <person name="Straub T."/>
            <person name="Salamzade R."/>
            <person name="Saavedra J."/>
            <person name="Lebreton F."/>
            <person name="Prichula J."/>
            <person name="Schaufler K."/>
            <person name="Gaca A."/>
            <person name="Sgardioli B."/>
            <person name="Wagenaar J."/>
            <person name="Strong T."/>
        </authorList>
    </citation>
    <scope>NUCLEOTIDE SEQUENCE [LARGE SCALE GENOMIC DNA]</scope>
    <source>
        <strain evidence="11 12">669A</strain>
    </source>
</reference>
<evidence type="ECO:0000259" key="10">
    <source>
        <dbReference type="Pfam" id="PF00694"/>
    </source>
</evidence>
<comment type="similarity">
    <text evidence="2">Belongs to the aconitase/IPM isomerase family.</text>
</comment>
<protein>
    <recommendedName>
        <fullName evidence="4">aconitate hydratase</fullName>
        <ecNumber evidence="4">4.2.1.3</ecNumber>
    </recommendedName>
</protein>
<comment type="caution">
    <text evidence="11">The sequence shown here is derived from an EMBL/GenBank/DDBJ whole genome shotgun (WGS) entry which is preliminary data.</text>
</comment>
<evidence type="ECO:0000256" key="2">
    <source>
        <dbReference type="ARBA" id="ARBA00007185"/>
    </source>
</evidence>
<comment type="subunit">
    <text evidence="3">Monomer.</text>
</comment>
<keyword evidence="11" id="KW-0456">Lyase</keyword>
<comment type="cofactor">
    <cofactor evidence="1">
        <name>[4Fe-4S] cluster</name>
        <dbReference type="ChEBI" id="CHEBI:49883"/>
    </cofactor>
</comment>